<reference evidence="9 10" key="1">
    <citation type="journal article" date="2016" name="Mol. Biol. Evol.">
        <title>Genome-Wide Survey of Gut Fungi (Harpellales) Reveals the First Horizontally Transferred Ubiquitin Gene from a Mosquito Host.</title>
        <authorList>
            <person name="Wang Y."/>
            <person name="White M.M."/>
            <person name="Kvist S."/>
            <person name="Moncalvo J.M."/>
        </authorList>
    </citation>
    <scope>NUCLEOTIDE SEQUENCE [LARGE SCALE GENOMIC DNA]</scope>
    <source>
        <strain evidence="9 10">ALG-7-W6</strain>
    </source>
</reference>
<dbReference type="InterPro" id="IPR027417">
    <property type="entry name" value="P-loop_NTPase"/>
</dbReference>
<dbReference type="InterPro" id="IPR001650">
    <property type="entry name" value="Helicase_C-like"/>
</dbReference>
<keyword evidence="3 5" id="KW-0067">ATP-binding</keyword>
<evidence type="ECO:0000256" key="2">
    <source>
        <dbReference type="ARBA" id="ARBA00022801"/>
    </source>
</evidence>
<feature type="domain" description="Helicase C-terminal" evidence="8">
    <location>
        <begin position="334"/>
        <end position="521"/>
    </location>
</feature>
<protein>
    <recommendedName>
        <fullName evidence="5">ATP-dependent RNA helicase</fullName>
        <ecNumber evidence="5">3.6.4.13</ecNumber>
    </recommendedName>
</protein>
<dbReference type="PANTHER" id="PTHR24031">
    <property type="entry name" value="RNA HELICASE"/>
    <property type="match status" value="1"/>
</dbReference>
<keyword evidence="4 5" id="KW-0694">RNA-binding</keyword>
<dbReference type="InterPro" id="IPR011545">
    <property type="entry name" value="DEAD/DEAH_box_helicase_dom"/>
</dbReference>
<dbReference type="GO" id="GO:0003724">
    <property type="term" value="F:RNA helicase activity"/>
    <property type="evidence" value="ECO:0007669"/>
    <property type="project" value="UniProtKB-EC"/>
</dbReference>
<dbReference type="GO" id="GO:0003723">
    <property type="term" value="F:RNA binding"/>
    <property type="evidence" value="ECO:0007669"/>
    <property type="project" value="UniProtKB-UniRule"/>
</dbReference>
<dbReference type="GO" id="GO:0016787">
    <property type="term" value="F:hydrolase activity"/>
    <property type="evidence" value="ECO:0007669"/>
    <property type="project" value="UniProtKB-KW"/>
</dbReference>
<proteinExistence type="inferred from homology"/>
<dbReference type="EC" id="3.6.4.13" evidence="5"/>
<evidence type="ECO:0000256" key="5">
    <source>
        <dbReference type="RuleBase" id="RU365068"/>
    </source>
</evidence>
<sequence>MQRLIFSRTLIRSFSINSNPRCIPLFKSSINNQASQSSIRGLFASKYSTSSILSNFNTSQFSGESGGVVYNNIDLNNKDEYSPVPFSSYSSVDKDTLKSIKNQFGFENASKVQDSIISRLPSNDDFLIKAKTGTGKTIAFLVSAIETLLKEGASKTNPREKSVGLLIVSPTRELAKQIAMEAKKLSYYHRFAVHLLVGGESGREQNRGLSQNPHDIVVGTPGRLLDIWENNPSFSASASKTKVLIFDEADMLLDLGFQNEVNSIIQKCPEDRQTFLVSATFSSKVRSVAAQAFGNKKFTTLDCVDPNDSNVVHKVKQSYVLADWDLHFPTIFHILKHHIKKINEKEGGNGSKIVIFLPTTKSTQIYSDVIKNIISSRGSIIGGSSSRNKKYGKNNYSKRSDSIEVFCLHGKKSQDARSRISDRFRQFDTSDNNSAILITTDVSARGVDYPGTRLVLQVGIPKTSEQYTHRVGRTGRAGTDGEGIILLSPSEIPFIRELEKNQGLTTLTQSTDFPPQVIEEIAQAISTLNPKDGETKSDIIDNPMMGEMKEYNKLFSFTKNNTDVVEVEDMFVSLLGFYQSCEGILRFDGQSFAKELAKSMEPFDITEIPHIPSALRQMFSQPRKSSFRSQGNFRSGSNNRGGYNNRGSSSRNSYSFDDSRSNRGGSYNDGPKYNRSENSGYDDKSRFNRSEGSGYGDKPRFNRSEGSGYGDKPKYNKYNDKNSFNKSSSYGSSRSNDRNKYSKPSYKSGGDRESSFSED</sequence>
<dbReference type="InterPro" id="IPR014001">
    <property type="entry name" value="Helicase_ATP-bd"/>
</dbReference>
<dbReference type="GO" id="GO:0005524">
    <property type="term" value="F:ATP binding"/>
    <property type="evidence" value="ECO:0007669"/>
    <property type="project" value="UniProtKB-UniRule"/>
</dbReference>
<accession>A0A1R0H605</accession>
<comment type="domain">
    <text evidence="5">The Q motif is unique to and characteristic of the DEAD box family of RNA helicases and controls ATP binding and hydrolysis.</text>
</comment>
<feature type="compositionally biased region" description="Basic and acidic residues" evidence="6">
    <location>
        <begin position="749"/>
        <end position="759"/>
    </location>
</feature>
<dbReference type="SUPFAM" id="SSF52540">
    <property type="entry name" value="P-loop containing nucleoside triphosphate hydrolases"/>
    <property type="match status" value="1"/>
</dbReference>
<dbReference type="Pfam" id="PF00270">
    <property type="entry name" value="DEAD"/>
    <property type="match status" value="1"/>
</dbReference>
<dbReference type="Proteomes" id="UP000187455">
    <property type="component" value="Unassembled WGS sequence"/>
</dbReference>
<evidence type="ECO:0000313" key="10">
    <source>
        <dbReference type="Proteomes" id="UP000187455"/>
    </source>
</evidence>
<evidence type="ECO:0000256" key="4">
    <source>
        <dbReference type="ARBA" id="ARBA00022884"/>
    </source>
</evidence>
<dbReference type="SMART" id="SM00490">
    <property type="entry name" value="HELICc"/>
    <property type="match status" value="1"/>
</dbReference>
<dbReference type="EMBL" id="LSSL01000437">
    <property type="protein sequence ID" value="OLY84605.1"/>
    <property type="molecule type" value="Genomic_DNA"/>
</dbReference>
<evidence type="ECO:0000256" key="3">
    <source>
        <dbReference type="ARBA" id="ARBA00022840"/>
    </source>
</evidence>
<comment type="function">
    <text evidence="5">RNA helicase.</text>
</comment>
<evidence type="ECO:0000313" key="9">
    <source>
        <dbReference type="EMBL" id="OLY84605.1"/>
    </source>
</evidence>
<dbReference type="Gene3D" id="3.40.50.300">
    <property type="entry name" value="P-loop containing nucleotide triphosphate hydrolases"/>
    <property type="match status" value="2"/>
</dbReference>
<feature type="compositionally biased region" description="Low complexity" evidence="6">
    <location>
        <begin position="721"/>
        <end position="734"/>
    </location>
</feature>
<dbReference type="AlphaFoldDB" id="A0A1R0H605"/>
<comment type="catalytic activity">
    <reaction evidence="5">
        <text>ATP + H2O = ADP + phosphate + H(+)</text>
        <dbReference type="Rhea" id="RHEA:13065"/>
        <dbReference type="ChEBI" id="CHEBI:15377"/>
        <dbReference type="ChEBI" id="CHEBI:15378"/>
        <dbReference type="ChEBI" id="CHEBI:30616"/>
        <dbReference type="ChEBI" id="CHEBI:43474"/>
        <dbReference type="ChEBI" id="CHEBI:456216"/>
        <dbReference type="EC" id="3.6.4.13"/>
    </reaction>
</comment>
<evidence type="ECO:0000259" key="7">
    <source>
        <dbReference type="PROSITE" id="PS51192"/>
    </source>
</evidence>
<dbReference type="SMART" id="SM00487">
    <property type="entry name" value="DEXDc"/>
    <property type="match status" value="1"/>
</dbReference>
<evidence type="ECO:0000256" key="1">
    <source>
        <dbReference type="ARBA" id="ARBA00022741"/>
    </source>
</evidence>
<feature type="compositionally biased region" description="Low complexity" evidence="6">
    <location>
        <begin position="628"/>
        <end position="656"/>
    </location>
</feature>
<comment type="caution">
    <text evidence="9">The sequence shown here is derived from an EMBL/GenBank/DDBJ whole genome shotgun (WGS) entry which is preliminary data.</text>
</comment>
<keyword evidence="5 9" id="KW-0347">Helicase</keyword>
<organism evidence="9 10">
    <name type="scientific">Smittium mucronatum</name>
    <dbReference type="NCBI Taxonomy" id="133383"/>
    <lineage>
        <taxon>Eukaryota</taxon>
        <taxon>Fungi</taxon>
        <taxon>Fungi incertae sedis</taxon>
        <taxon>Zoopagomycota</taxon>
        <taxon>Kickxellomycotina</taxon>
        <taxon>Harpellomycetes</taxon>
        <taxon>Harpellales</taxon>
        <taxon>Legeriomycetaceae</taxon>
        <taxon>Smittium</taxon>
    </lineage>
</organism>
<dbReference type="PROSITE" id="PS51192">
    <property type="entry name" value="HELICASE_ATP_BIND_1"/>
    <property type="match status" value="1"/>
</dbReference>
<gene>
    <name evidence="9" type="ORF">AYI68_g1227</name>
</gene>
<comment type="similarity">
    <text evidence="5">Belongs to the DEAD box helicase family.</text>
</comment>
<dbReference type="STRING" id="133383.A0A1R0H605"/>
<evidence type="ECO:0000259" key="8">
    <source>
        <dbReference type="PROSITE" id="PS51194"/>
    </source>
</evidence>
<name>A0A1R0H605_9FUNG</name>
<dbReference type="OrthoDB" id="193716at2759"/>
<dbReference type="Pfam" id="PF00271">
    <property type="entry name" value="Helicase_C"/>
    <property type="match status" value="1"/>
</dbReference>
<dbReference type="CDD" id="cd18787">
    <property type="entry name" value="SF2_C_DEAD"/>
    <property type="match status" value="1"/>
</dbReference>
<feature type="compositionally biased region" description="Basic and acidic residues" evidence="6">
    <location>
        <begin position="711"/>
        <end position="720"/>
    </location>
</feature>
<keyword evidence="10" id="KW-1185">Reference proteome</keyword>
<keyword evidence="2 5" id="KW-0378">Hydrolase</keyword>
<keyword evidence="1 5" id="KW-0547">Nucleotide-binding</keyword>
<feature type="region of interest" description="Disordered" evidence="6">
    <location>
        <begin position="620"/>
        <end position="759"/>
    </location>
</feature>
<dbReference type="PROSITE" id="PS51194">
    <property type="entry name" value="HELICASE_CTER"/>
    <property type="match status" value="1"/>
</dbReference>
<feature type="domain" description="Helicase ATP-binding" evidence="7">
    <location>
        <begin position="117"/>
        <end position="299"/>
    </location>
</feature>
<evidence type="ECO:0000256" key="6">
    <source>
        <dbReference type="SAM" id="MobiDB-lite"/>
    </source>
</evidence>